<dbReference type="HOGENOM" id="CLU_2781053_0_0_1"/>
<gene>
    <name evidence="1" type="ordered locus">VIT_16s0022g02530</name>
</gene>
<organism evidence="1 2">
    <name type="scientific">Vitis vinifera</name>
    <name type="common">Grape</name>
    <dbReference type="NCBI Taxonomy" id="29760"/>
    <lineage>
        <taxon>Eukaryota</taxon>
        <taxon>Viridiplantae</taxon>
        <taxon>Streptophyta</taxon>
        <taxon>Embryophyta</taxon>
        <taxon>Tracheophyta</taxon>
        <taxon>Spermatophyta</taxon>
        <taxon>Magnoliopsida</taxon>
        <taxon>eudicotyledons</taxon>
        <taxon>Gunneridae</taxon>
        <taxon>Pentapetalae</taxon>
        <taxon>rosids</taxon>
        <taxon>Vitales</taxon>
        <taxon>Vitaceae</taxon>
        <taxon>Viteae</taxon>
        <taxon>Vitis</taxon>
    </lineage>
</organism>
<evidence type="ECO:0000313" key="2">
    <source>
        <dbReference type="Proteomes" id="UP000009183"/>
    </source>
</evidence>
<dbReference type="InParanoid" id="D7T1S6"/>
<dbReference type="STRING" id="29760.D7T1S6"/>
<dbReference type="eggNOG" id="KOG0274">
    <property type="taxonomic scope" value="Eukaryota"/>
</dbReference>
<name>D7T1S6_VITVI</name>
<accession>D7T1S6</accession>
<protein>
    <submittedName>
        <fullName evidence="1">Uncharacterized protein</fullName>
    </submittedName>
</protein>
<dbReference type="Proteomes" id="UP000009183">
    <property type="component" value="Chromosome 16"/>
</dbReference>
<dbReference type="EMBL" id="FN595506">
    <property type="protein sequence ID" value="CBI24456.3"/>
    <property type="molecule type" value="Genomic_DNA"/>
</dbReference>
<evidence type="ECO:0000313" key="1">
    <source>
        <dbReference type="EMBL" id="CBI24456.3"/>
    </source>
</evidence>
<proteinExistence type="predicted"/>
<keyword evidence="2" id="KW-1185">Reference proteome</keyword>
<dbReference type="AlphaFoldDB" id="D7T1S6"/>
<dbReference type="PaxDb" id="29760-VIT_16s0022g02530.t01"/>
<sequence>MISEGPWLFVGIPNVVKAWHTQNNTELSLSGPIGQVYALVFGNDLLFAGVQVILLTTSRLFLLSYKFHV</sequence>
<reference evidence="2" key="1">
    <citation type="journal article" date="2007" name="Nature">
        <title>The grapevine genome sequence suggests ancestral hexaploidization in major angiosperm phyla.</title>
        <authorList>
            <consortium name="The French-Italian Public Consortium for Grapevine Genome Characterization."/>
            <person name="Jaillon O."/>
            <person name="Aury J.-M."/>
            <person name="Noel B."/>
            <person name="Policriti A."/>
            <person name="Clepet C."/>
            <person name="Casagrande A."/>
            <person name="Choisne N."/>
            <person name="Aubourg S."/>
            <person name="Vitulo N."/>
            <person name="Jubin C."/>
            <person name="Vezzi A."/>
            <person name="Legeai F."/>
            <person name="Hugueney P."/>
            <person name="Dasilva C."/>
            <person name="Horner D."/>
            <person name="Mica E."/>
            <person name="Jublot D."/>
            <person name="Poulain J."/>
            <person name="Bruyere C."/>
            <person name="Billault A."/>
            <person name="Segurens B."/>
            <person name="Gouyvenoux M."/>
            <person name="Ugarte E."/>
            <person name="Cattonaro F."/>
            <person name="Anthouard V."/>
            <person name="Vico V."/>
            <person name="Del Fabbro C."/>
            <person name="Alaux M."/>
            <person name="Di Gaspero G."/>
            <person name="Dumas V."/>
            <person name="Felice N."/>
            <person name="Paillard S."/>
            <person name="Juman I."/>
            <person name="Moroldo M."/>
            <person name="Scalabrin S."/>
            <person name="Canaguier A."/>
            <person name="Le Clainche I."/>
            <person name="Malacrida G."/>
            <person name="Durand E."/>
            <person name="Pesole G."/>
            <person name="Laucou V."/>
            <person name="Chatelet P."/>
            <person name="Merdinoglu D."/>
            <person name="Delledonne M."/>
            <person name="Pezzotti M."/>
            <person name="Lecharny A."/>
            <person name="Scarpelli C."/>
            <person name="Artiguenave F."/>
            <person name="Pe M.E."/>
            <person name="Valle G."/>
            <person name="Morgante M."/>
            <person name="Caboche M."/>
            <person name="Adam-Blondon A.-F."/>
            <person name="Weissenbach J."/>
            <person name="Quetier F."/>
            <person name="Wincker P."/>
        </authorList>
    </citation>
    <scope>NUCLEOTIDE SEQUENCE [LARGE SCALE GENOMIC DNA]</scope>
    <source>
        <strain evidence="2">cv. Pinot noir / PN40024</strain>
    </source>
</reference>